<dbReference type="STRING" id="1160091.B9T39_01520"/>
<reference evidence="2 3" key="1">
    <citation type="submission" date="2017-04" db="EMBL/GenBank/DDBJ databases">
        <title>Draft genome sequences of Alloscardovia macacae UMA81211 and UMA81212 isolated from the feces of a rhesus macaque (Macaca mulatta).</title>
        <authorList>
            <person name="Albert K."/>
            <person name="Sela D.A."/>
        </authorList>
    </citation>
    <scope>NUCLEOTIDE SEQUENCE [LARGE SCALE GENOMIC DNA]</scope>
    <source>
        <strain evidence="2 3">UMA81212</strain>
    </source>
</reference>
<feature type="signal peptide" evidence="1">
    <location>
        <begin position="1"/>
        <end position="46"/>
    </location>
</feature>
<name>A0A1Y2SV39_9BIFI</name>
<proteinExistence type="predicted"/>
<gene>
    <name evidence="2" type="ORF">B9T39_01520</name>
</gene>
<dbReference type="AlphaFoldDB" id="A0A1Y2SV39"/>
<feature type="chain" id="PRO_5030037772" evidence="1">
    <location>
        <begin position="47"/>
        <end position="285"/>
    </location>
</feature>
<dbReference type="RefSeq" id="WP_086106064.1">
    <property type="nucleotide sequence ID" value="NZ_NEKB01000005.1"/>
</dbReference>
<dbReference type="Proteomes" id="UP000243540">
    <property type="component" value="Unassembled WGS sequence"/>
</dbReference>
<keyword evidence="1" id="KW-0732">Signal</keyword>
<evidence type="ECO:0000313" key="3">
    <source>
        <dbReference type="Proteomes" id="UP000243540"/>
    </source>
</evidence>
<comment type="caution">
    <text evidence="2">The sequence shown here is derived from an EMBL/GenBank/DDBJ whole genome shotgun (WGS) entry which is preliminary data.</text>
</comment>
<evidence type="ECO:0000313" key="2">
    <source>
        <dbReference type="EMBL" id="OTA30069.1"/>
    </source>
</evidence>
<dbReference type="OrthoDB" id="3239836at2"/>
<protein>
    <submittedName>
        <fullName evidence="2">Uncharacterized protein</fullName>
    </submittedName>
</protein>
<evidence type="ECO:0000256" key="1">
    <source>
        <dbReference type="SAM" id="SignalP"/>
    </source>
</evidence>
<organism evidence="2 3">
    <name type="scientific">Alloscardovia macacae</name>
    <dbReference type="NCBI Taxonomy" id="1160091"/>
    <lineage>
        <taxon>Bacteria</taxon>
        <taxon>Bacillati</taxon>
        <taxon>Actinomycetota</taxon>
        <taxon>Actinomycetes</taxon>
        <taxon>Bifidobacteriales</taxon>
        <taxon>Bifidobacteriaceae</taxon>
        <taxon>Alloscardovia</taxon>
    </lineage>
</organism>
<accession>A0A1Y2SV39</accession>
<dbReference type="EMBL" id="NEKC01000002">
    <property type="protein sequence ID" value="OTA30069.1"/>
    <property type="molecule type" value="Genomic_DNA"/>
</dbReference>
<sequence>MVIFPSRTNVSSCVSAQQRGSLFWKVTCASALAVTACLAPLPSALAASSVTCDTAYYSAHTLSALSAPDSGLPRSSAAFTSALASEDWLSVALLCPGRYSEGIVRSALSAVNSSSPASTPSAREIASTLTSSPDAEPFLLSPTLRALSLAEDRYRFAASVLATRDYSGPDYVSLLTDAELLSQTYAHLVTDSSTDTRQRIYDTTSLTNYSGKHSMTGITMPVYASIELDAALEELTAVDKDSSSQSSQTDAAMDQRARTVALSIRGHLLRALAAGAPRVAELYLN</sequence>